<reference evidence="4" key="1">
    <citation type="submission" date="2013-09" db="EMBL/GenBank/DDBJ databases">
        <title>The Genome Sequence of Anopheles culicifacies species A.</title>
        <authorList>
            <consortium name="The Broad Institute Genomics Platform"/>
            <person name="Neafsey D.E."/>
            <person name="Besansky N."/>
            <person name="Howell P."/>
            <person name="Walton C."/>
            <person name="Young S.K."/>
            <person name="Zeng Q."/>
            <person name="Gargeya S."/>
            <person name="Fitzgerald M."/>
            <person name="Haas B."/>
            <person name="Abouelleil A."/>
            <person name="Allen A.W."/>
            <person name="Alvarado L."/>
            <person name="Arachchi H.M."/>
            <person name="Berlin A.M."/>
            <person name="Chapman S.B."/>
            <person name="Gainer-Dewar J."/>
            <person name="Goldberg J."/>
            <person name="Griggs A."/>
            <person name="Gujja S."/>
            <person name="Hansen M."/>
            <person name="Howarth C."/>
            <person name="Imamovic A."/>
            <person name="Ireland A."/>
            <person name="Larimer J."/>
            <person name="McCowan C."/>
            <person name="Murphy C."/>
            <person name="Pearson M."/>
            <person name="Poon T.W."/>
            <person name="Priest M."/>
            <person name="Roberts A."/>
            <person name="Saif S."/>
            <person name="Shea T."/>
            <person name="Sisk P."/>
            <person name="Sykes S."/>
            <person name="Wortman J."/>
            <person name="Nusbaum C."/>
            <person name="Birren B."/>
        </authorList>
    </citation>
    <scope>NUCLEOTIDE SEQUENCE [LARGE SCALE GENOMIC DNA]</scope>
    <source>
        <strain evidence="4">A-37</strain>
    </source>
</reference>
<dbReference type="EnsemblMetazoa" id="ACUA010089-RA">
    <property type="protein sequence ID" value="ACUA010089-PA"/>
    <property type="gene ID" value="ACUA010089"/>
</dbReference>
<dbReference type="VEuPathDB" id="VectorBase:ACUA010089"/>
<sequence length="374" mass="42491">MLPSKNVSAGDVLHVNPSPYESKTSQEMGHFIREARNLTRNNTFIGLEATKDDGDELFHLDHKASLNRWSSEENMSLKQPDRSSETRDTLPSDRRCSMIPLMCQPAVRPKVSHASIEREKLVRKKPPIPPKALAKQQDHIKVYRAERLQQKKLDFEQQLEELREQVAGAELTRQREDQLHREQIEVLKGEINDLKSTCVNLNEAVQRLQNSDDLFLKMKQEGEFSFYSRSYEVSKKILSNTFRRRKTNSARATCFDLNVGTSRDTAPTFQSNDQCALSDTATSTLNAIEQPGVSSEGGAGDQKLCRPNSAPETPMNIVTSLYYVSKIQSLEMDDASQERNDTENPSLQTSEQELVTKKKTRMSKIGGWFKPGKR</sequence>
<dbReference type="AlphaFoldDB" id="A0A182M5N7"/>
<feature type="coiled-coil region" evidence="1">
    <location>
        <begin position="145"/>
        <end position="211"/>
    </location>
</feature>
<protein>
    <submittedName>
        <fullName evidence="3">Uncharacterized protein</fullName>
    </submittedName>
</protein>
<feature type="region of interest" description="Disordered" evidence="2">
    <location>
        <begin position="1"/>
        <end position="25"/>
    </location>
</feature>
<accession>A0A182M5N7</accession>
<evidence type="ECO:0000313" key="3">
    <source>
        <dbReference type="EnsemblMetazoa" id="ACUA010089-PA"/>
    </source>
</evidence>
<feature type="region of interest" description="Disordered" evidence="2">
    <location>
        <begin position="332"/>
        <end position="374"/>
    </location>
</feature>
<name>A0A182M5N7_9DIPT</name>
<organism evidence="3 4">
    <name type="scientific">Anopheles culicifacies</name>
    <dbReference type="NCBI Taxonomy" id="139723"/>
    <lineage>
        <taxon>Eukaryota</taxon>
        <taxon>Metazoa</taxon>
        <taxon>Ecdysozoa</taxon>
        <taxon>Arthropoda</taxon>
        <taxon>Hexapoda</taxon>
        <taxon>Insecta</taxon>
        <taxon>Pterygota</taxon>
        <taxon>Neoptera</taxon>
        <taxon>Endopterygota</taxon>
        <taxon>Diptera</taxon>
        <taxon>Nematocera</taxon>
        <taxon>Culicoidea</taxon>
        <taxon>Culicidae</taxon>
        <taxon>Anophelinae</taxon>
        <taxon>Anopheles</taxon>
        <taxon>culicifacies species complex</taxon>
    </lineage>
</organism>
<feature type="compositionally biased region" description="Basic and acidic residues" evidence="2">
    <location>
        <begin position="79"/>
        <end position="92"/>
    </location>
</feature>
<feature type="compositionally biased region" description="Polar residues" evidence="2">
    <location>
        <begin position="343"/>
        <end position="353"/>
    </location>
</feature>
<proteinExistence type="predicted"/>
<dbReference type="EMBL" id="AXCM01012719">
    <property type="status" value="NOT_ANNOTATED_CDS"/>
    <property type="molecule type" value="Genomic_DNA"/>
</dbReference>
<keyword evidence="1" id="KW-0175">Coiled coil</keyword>
<evidence type="ECO:0000313" key="4">
    <source>
        <dbReference type="Proteomes" id="UP000075883"/>
    </source>
</evidence>
<evidence type="ECO:0000256" key="1">
    <source>
        <dbReference type="SAM" id="Coils"/>
    </source>
</evidence>
<feature type="region of interest" description="Disordered" evidence="2">
    <location>
        <begin position="290"/>
        <end position="312"/>
    </location>
</feature>
<reference evidence="3" key="2">
    <citation type="submission" date="2020-05" db="UniProtKB">
        <authorList>
            <consortium name="EnsemblMetazoa"/>
        </authorList>
    </citation>
    <scope>IDENTIFICATION</scope>
    <source>
        <strain evidence="3">A-37</strain>
    </source>
</reference>
<feature type="region of interest" description="Disordered" evidence="2">
    <location>
        <begin position="70"/>
        <end position="92"/>
    </location>
</feature>
<keyword evidence="4" id="KW-1185">Reference proteome</keyword>
<dbReference type="Proteomes" id="UP000075883">
    <property type="component" value="Unassembled WGS sequence"/>
</dbReference>
<evidence type="ECO:0000256" key="2">
    <source>
        <dbReference type="SAM" id="MobiDB-lite"/>
    </source>
</evidence>